<keyword evidence="3 7" id="KW-1133">Transmembrane helix</keyword>
<evidence type="ECO:0000256" key="1">
    <source>
        <dbReference type="ARBA" id="ARBA00004167"/>
    </source>
</evidence>
<keyword evidence="4 7" id="KW-0472">Membrane</keyword>
<dbReference type="PANTHER" id="PTHR12763">
    <property type="match status" value="1"/>
</dbReference>
<dbReference type="EMBL" id="CP113517">
    <property type="protein sequence ID" value="WAR47041.1"/>
    <property type="molecule type" value="Genomic_DNA"/>
</dbReference>
<keyword evidence="2 7" id="KW-0812">Transmembrane</keyword>
<reference evidence="9" key="1">
    <citation type="submission" date="2022-11" db="EMBL/GenBank/DDBJ databases">
        <title>Methylomonas rapida sp. nov., Carotenoid-Producing Obligate Methanotrophs with High Growth Characteristics and Biotechnological Potential.</title>
        <authorList>
            <person name="Tikhonova E.N."/>
            <person name="Suleimanov R.Z."/>
            <person name="Miroshnikov K."/>
            <person name="Oshkin I.Y."/>
            <person name="Belova S.E."/>
            <person name="Danilova O.V."/>
            <person name="Ashikhmin A."/>
            <person name="Konopkin A."/>
            <person name="But S.Y."/>
            <person name="Khmelenina V.N."/>
            <person name="Kuznetsov N."/>
            <person name="Pimenov N.V."/>
            <person name="Dedysh S.N."/>
        </authorList>
    </citation>
    <scope>NUCLEOTIDE SEQUENCE</scope>
    <source>
        <strain evidence="9">MP1</strain>
    </source>
</reference>
<feature type="transmembrane region" description="Helical" evidence="7">
    <location>
        <begin position="33"/>
        <end position="50"/>
    </location>
</feature>
<evidence type="ECO:0000256" key="2">
    <source>
        <dbReference type="ARBA" id="ARBA00022692"/>
    </source>
</evidence>
<dbReference type="CDD" id="cd06257">
    <property type="entry name" value="DnaJ"/>
    <property type="match status" value="1"/>
</dbReference>
<dbReference type="Proteomes" id="UP001162780">
    <property type="component" value="Chromosome"/>
</dbReference>
<dbReference type="Pfam" id="PF00226">
    <property type="entry name" value="DnaJ"/>
    <property type="match status" value="1"/>
</dbReference>
<accession>A0ABY7GRA9</accession>
<evidence type="ECO:0000313" key="10">
    <source>
        <dbReference type="Proteomes" id="UP001162780"/>
    </source>
</evidence>
<dbReference type="SMART" id="SM00271">
    <property type="entry name" value="DnaJ"/>
    <property type="match status" value="1"/>
</dbReference>
<dbReference type="SUPFAM" id="SSF46565">
    <property type="entry name" value="Chaperone J-domain"/>
    <property type="match status" value="1"/>
</dbReference>
<sequence length="171" mass="19343">MIRILLLMVPVVLVYLAIRWFRKTPPEEIRRRLKKNGWIIAITVLLALATTGKLNVLLAALGVAIAFIVRLIPVILHYAPQLQRLWMLYVSGKQQWHGQRQQHDQQSPPRQRSGRMSKAEALEVLGLKPGASEEDIIQAHRKLISKLHPDRGGSDYLAAQINLAKKTLLNG</sequence>
<evidence type="ECO:0000313" key="9">
    <source>
        <dbReference type="EMBL" id="WAR47041.1"/>
    </source>
</evidence>
<keyword evidence="10" id="KW-1185">Reference proteome</keyword>
<dbReference type="PANTHER" id="PTHR12763:SF28">
    <property type="entry name" value="GEO10507P1-RELATED"/>
    <property type="match status" value="1"/>
</dbReference>
<gene>
    <name evidence="9" type="ORF">NM686_010140</name>
</gene>
<protein>
    <submittedName>
        <fullName evidence="9">DnaJ domain-containing protein</fullName>
    </submittedName>
</protein>
<name>A0ABY7GRA9_9GAMM</name>
<evidence type="ECO:0000256" key="7">
    <source>
        <dbReference type="SAM" id="Phobius"/>
    </source>
</evidence>
<dbReference type="InterPro" id="IPR036869">
    <property type="entry name" value="J_dom_sf"/>
</dbReference>
<organism evidence="9 10">
    <name type="scientific">Methylomonas rapida</name>
    <dbReference type="NCBI Taxonomy" id="2963939"/>
    <lineage>
        <taxon>Bacteria</taxon>
        <taxon>Pseudomonadati</taxon>
        <taxon>Pseudomonadota</taxon>
        <taxon>Gammaproteobacteria</taxon>
        <taxon>Methylococcales</taxon>
        <taxon>Methylococcaceae</taxon>
        <taxon>Methylomonas</taxon>
    </lineage>
</organism>
<feature type="transmembrane region" description="Helical" evidence="7">
    <location>
        <begin position="6"/>
        <end position="21"/>
    </location>
</feature>
<dbReference type="Gene3D" id="1.10.287.110">
    <property type="entry name" value="DnaJ domain"/>
    <property type="match status" value="1"/>
</dbReference>
<dbReference type="PROSITE" id="PS50076">
    <property type="entry name" value="DNAJ_2"/>
    <property type="match status" value="1"/>
</dbReference>
<evidence type="ECO:0000256" key="4">
    <source>
        <dbReference type="ARBA" id="ARBA00023136"/>
    </source>
</evidence>
<evidence type="ECO:0000256" key="3">
    <source>
        <dbReference type="ARBA" id="ARBA00022989"/>
    </source>
</evidence>
<comment type="similarity">
    <text evidence="6">Belongs to the TIM14 family.</text>
</comment>
<evidence type="ECO:0000256" key="5">
    <source>
        <dbReference type="ARBA" id="ARBA00023186"/>
    </source>
</evidence>
<proteinExistence type="inferred from homology"/>
<evidence type="ECO:0000256" key="6">
    <source>
        <dbReference type="ARBA" id="ARBA00038105"/>
    </source>
</evidence>
<feature type="transmembrane region" description="Helical" evidence="7">
    <location>
        <begin position="56"/>
        <end position="79"/>
    </location>
</feature>
<comment type="subcellular location">
    <subcellularLocation>
        <location evidence="1">Membrane</location>
        <topology evidence="1">Single-pass membrane protein</topology>
    </subcellularLocation>
</comment>
<feature type="domain" description="J" evidence="8">
    <location>
        <begin position="120"/>
        <end position="171"/>
    </location>
</feature>
<keyword evidence="5" id="KW-0143">Chaperone</keyword>
<dbReference type="InterPro" id="IPR001623">
    <property type="entry name" value="DnaJ_domain"/>
</dbReference>
<evidence type="ECO:0000259" key="8">
    <source>
        <dbReference type="PROSITE" id="PS50076"/>
    </source>
</evidence>